<keyword evidence="1 6" id="KW-0489">Methyltransferase</keyword>
<dbReference type="PROSITE" id="PS51683">
    <property type="entry name" value="SAM_OMT_II"/>
    <property type="match status" value="1"/>
</dbReference>
<dbReference type="Proteomes" id="UP000305948">
    <property type="component" value="Unassembled WGS sequence"/>
</dbReference>
<dbReference type="SUPFAM" id="SSF46785">
    <property type="entry name" value="Winged helix' DNA-binding domain"/>
    <property type="match status" value="1"/>
</dbReference>
<dbReference type="InterPro" id="IPR036390">
    <property type="entry name" value="WH_DNA-bd_sf"/>
</dbReference>
<keyword evidence="7" id="KW-1185">Reference proteome</keyword>
<dbReference type="Gene3D" id="1.10.10.10">
    <property type="entry name" value="Winged helix-like DNA-binding domain superfamily/Winged helix DNA-binding domain"/>
    <property type="match status" value="1"/>
</dbReference>
<evidence type="ECO:0000256" key="3">
    <source>
        <dbReference type="ARBA" id="ARBA00022691"/>
    </source>
</evidence>
<reference evidence="6 7" key="1">
    <citation type="journal article" date="2019" name="Nat. Ecol. Evol.">
        <title>Megaphylogeny resolves global patterns of mushroom evolution.</title>
        <authorList>
            <person name="Varga T."/>
            <person name="Krizsan K."/>
            <person name="Foldi C."/>
            <person name="Dima B."/>
            <person name="Sanchez-Garcia M."/>
            <person name="Sanchez-Ramirez S."/>
            <person name="Szollosi G.J."/>
            <person name="Szarkandi J.G."/>
            <person name="Papp V."/>
            <person name="Albert L."/>
            <person name="Andreopoulos W."/>
            <person name="Angelini C."/>
            <person name="Antonin V."/>
            <person name="Barry K.W."/>
            <person name="Bougher N.L."/>
            <person name="Buchanan P."/>
            <person name="Buyck B."/>
            <person name="Bense V."/>
            <person name="Catcheside P."/>
            <person name="Chovatia M."/>
            <person name="Cooper J."/>
            <person name="Damon W."/>
            <person name="Desjardin D."/>
            <person name="Finy P."/>
            <person name="Geml J."/>
            <person name="Haridas S."/>
            <person name="Hughes K."/>
            <person name="Justo A."/>
            <person name="Karasinski D."/>
            <person name="Kautmanova I."/>
            <person name="Kiss B."/>
            <person name="Kocsube S."/>
            <person name="Kotiranta H."/>
            <person name="LaButti K.M."/>
            <person name="Lechner B.E."/>
            <person name="Liimatainen K."/>
            <person name="Lipzen A."/>
            <person name="Lukacs Z."/>
            <person name="Mihaltcheva S."/>
            <person name="Morgado L.N."/>
            <person name="Niskanen T."/>
            <person name="Noordeloos M.E."/>
            <person name="Ohm R.A."/>
            <person name="Ortiz-Santana B."/>
            <person name="Ovrebo C."/>
            <person name="Racz N."/>
            <person name="Riley R."/>
            <person name="Savchenko A."/>
            <person name="Shiryaev A."/>
            <person name="Soop K."/>
            <person name="Spirin V."/>
            <person name="Szebenyi C."/>
            <person name="Tomsovsky M."/>
            <person name="Tulloss R.E."/>
            <person name="Uehling J."/>
            <person name="Grigoriev I.V."/>
            <person name="Vagvolgyi C."/>
            <person name="Papp T."/>
            <person name="Martin F.M."/>
            <person name="Miettinen O."/>
            <person name="Hibbett D.S."/>
            <person name="Nagy L.G."/>
        </authorList>
    </citation>
    <scope>NUCLEOTIDE SEQUENCE [LARGE SCALE GENOMIC DNA]</scope>
    <source>
        <strain evidence="6 7">OMC1185</strain>
    </source>
</reference>
<sequence length="493" mass="54714">MADGGSDVKWRSKMTDVELSDYSMTIQDLEDLRSILNDSIDRLKSQYQLKSLDFPSLDEPYRGDAAEALAASPEVSNVISTIVAASYQLLATVRTPFLSALDGATAYMLSVCLRVTEQINAVEILREGSPDGVHINDLAAKTGMEPTKLARIFRVLATHHIFREVKPNVFANNRISSSYDTGKSTEWLASHPHAEKHEGTNGASALFDHNTDEIFKASAYLYETMLSPETSHSFSATKAPLQVAFNTDKLWWDWVEEPFNVQRFARYGAAIRGTSQWNRPEAILQGYEWHSLTPEDLVVDVGGGTGMPAMMISRAYPDVRIVIQDREAITEQGKAFWAAVYPEALESGRVIFQAHEFFDEQPVRNASVFILRTILHDWPDEECLKILKRLRAAAAPGTKLVIGDFQVPYACSDNGDLDIPGAQAPLPPKPLLANLGKSSFVTYAFDITMQVLLNGQERTTAHQVDLARRAGWRAVQLNRVESSCFGFLVAQPA</sequence>
<keyword evidence="3" id="KW-0949">S-adenosyl-L-methionine</keyword>
<dbReference type="Pfam" id="PF00891">
    <property type="entry name" value="Methyltransf_2"/>
    <property type="match status" value="1"/>
</dbReference>
<evidence type="ECO:0000256" key="1">
    <source>
        <dbReference type="ARBA" id="ARBA00022603"/>
    </source>
</evidence>
<dbReference type="SUPFAM" id="SSF53335">
    <property type="entry name" value="S-adenosyl-L-methionine-dependent methyltransferases"/>
    <property type="match status" value="1"/>
</dbReference>
<feature type="domain" description="O-methyltransferase dimerisation" evidence="5">
    <location>
        <begin position="104"/>
        <end position="179"/>
    </location>
</feature>
<organism evidence="6 7">
    <name type="scientific">Heliocybe sulcata</name>
    <dbReference type="NCBI Taxonomy" id="5364"/>
    <lineage>
        <taxon>Eukaryota</taxon>
        <taxon>Fungi</taxon>
        <taxon>Dikarya</taxon>
        <taxon>Basidiomycota</taxon>
        <taxon>Agaricomycotina</taxon>
        <taxon>Agaricomycetes</taxon>
        <taxon>Gloeophyllales</taxon>
        <taxon>Gloeophyllaceae</taxon>
        <taxon>Heliocybe</taxon>
    </lineage>
</organism>
<dbReference type="GO" id="GO:0032259">
    <property type="term" value="P:methylation"/>
    <property type="evidence" value="ECO:0007669"/>
    <property type="project" value="UniProtKB-KW"/>
</dbReference>
<evidence type="ECO:0000259" key="4">
    <source>
        <dbReference type="Pfam" id="PF00891"/>
    </source>
</evidence>
<dbReference type="OrthoDB" id="2410195at2759"/>
<dbReference type="Gene3D" id="3.40.50.150">
    <property type="entry name" value="Vaccinia Virus protein VP39"/>
    <property type="match status" value="1"/>
</dbReference>
<dbReference type="InterPro" id="IPR001077">
    <property type="entry name" value="COMT_C"/>
</dbReference>
<protein>
    <submittedName>
        <fullName evidence="6">O-methyltransferase</fullName>
    </submittedName>
</protein>
<dbReference type="Pfam" id="PF08100">
    <property type="entry name" value="Dimerisation"/>
    <property type="match status" value="1"/>
</dbReference>
<dbReference type="InterPro" id="IPR016461">
    <property type="entry name" value="COMT-like"/>
</dbReference>
<evidence type="ECO:0000313" key="7">
    <source>
        <dbReference type="Proteomes" id="UP000305948"/>
    </source>
</evidence>
<evidence type="ECO:0000259" key="5">
    <source>
        <dbReference type="Pfam" id="PF08100"/>
    </source>
</evidence>
<name>A0A5C3MSH1_9AGAM</name>
<dbReference type="STRING" id="5364.A0A5C3MSH1"/>
<feature type="domain" description="O-methyltransferase C-terminal" evidence="4">
    <location>
        <begin position="292"/>
        <end position="403"/>
    </location>
</feature>
<dbReference type="GO" id="GO:0008171">
    <property type="term" value="F:O-methyltransferase activity"/>
    <property type="evidence" value="ECO:0007669"/>
    <property type="project" value="InterPro"/>
</dbReference>
<dbReference type="PANTHER" id="PTHR43712">
    <property type="entry name" value="PUTATIVE (AFU_ORTHOLOGUE AFUA_4G14580)-RELATED"/>
    <property type="match status" value="1"/>
</dbReference>
<evidence type="ECO:0000256" key="2">
    <source>
        <dbReference type="ARBA" id="ARBA00022679"/>
    </source>
</evidence>
<dbReference type="AlphaFoldDB" id="A0A5C3MSH1"/>
<dbReference type="InterPro" id="IPR036388">
    <property type="entry name" value="WH-like_DNA-bd_sf"/>
</dbReference>
<gene>
    <name evidence="6" type="ORF">OE88DRAFT_1728486</name>
</gene>
<proteinExistence type="predicted"/>
<dbReference type="EMBL" id="ML213524">
    <property type="protein sequence ID" value="TFK47376.1"/>
    <property type="molecule type" value="Genomic_DNA"/>
</dbReference>
<keyword evidence="2 6" id="KW-0808">Transferase</keyword>
<evidence type="ECO:0000313" key="6">
    <source>
        <dbReference type="EMBL" id="TFK47376.1"/>
    </source>
</evidence>
<dbReference type="InterPro" id="IPR029063">
    <property type="entry name" value="SAM-dependent_MTases_sf"/>
</dbReference>
<dbReference type="PANTHER" id="PTHR43712:SF2">
    <property type="entry name" value="O-METHYLTRANSFERASE CICE"/>
    <property type="match status" value="1"/>
</dbReference>
<dbReference type="InterPro" id="IPR012967">
    <property type="entry name" value="COMT_dimerisation"/>
</dbReference>
<accession>A0A5C3MSH1</accession>